<name>A0A1L4CYL1_9BACT</name>
<evidence type="ECO:0000313" key="1">
    <source>
        <dbReference type="EMBL" id="APJ03038.1"/>
    </source>
</evidence>
<evidence type="ECO:0000313" key="2">
    <source>
        <dbReference type="Proteomes" id="UP000184731"/>
    </source>
</evidence>
<dbReference type="STRING" id="1915309.AXG55_03565"/>
<dbReference type="Proteomes" id="UP000184731">
    <property type="component" value="Chromosome"/>
</dbReference>
<reference evidence="1 2" key="1">
    <citation type="submission" date="2016-10" db="EMBL/GenBank/DDBJ databases">
        <title>Silvanigrella aquatica sp. nov., isolated from a freshwater lake located in the Black Forest, Germany, description of Silvanigrellaceae fam. nov., Silvanigrellales ord. nov., reclassification of the order Bdellovibrionales in the class Oligoflexia, reclassification of the families Bacteriovoracaceae and Halobacteriovoraceae in the new order Bacteriovoracales ord. nov., and reclassification of the family Pseudobacteriovoracaceae in the order Oligoflexiales.</title>
        <authorList>
            <person name="Hahn M.W."/>
            <person name="Schmidt J."/>
            <person name="Koll U."/>
            <person name="Rohde M."/>
            <person name="Verbag S."/>
            <person name="Pitt A."/>
            <person name="Nakai R."/>
            <person name="Naganuma T."/>
            <person name="Lang E."/>
        </authorList>
    </citation>
    <scope>NUCLEOTIDE SEQUENCE [LARGE SCALE GENOMIC DNA]</scope>
    <source>
        <strain evidence="1 2">MWH-Nonnen-W8red</strain>
    </source>
</reference>
<dbReference type="InterPro" id="IPR010106">
    <property type="entry name" value="RpnA"/>
</dbReference>
<organism evidence="1 2">
    <name type="scientific">Silvanigrella aquatica</name>
    <dbReference type="NCBI Taxonomy" id="1915309"/>
    <lineage>
        <taxon>Bacteria</taxon>
        <taxon>Pseudomonadati</taxon>
        <taxon>Bdellovibrionota</taxon>
        <taxon>Oligoflexia</taxon>
        <taxon>Silvanigrellales</taxon>
        <taxon>Silvanigrellaceae</taxon>
        <taxon>Silvanigrella</taxon>
    </lineage>
</organism>
<sequence length="91" mass="10505">MDNPNIQKAFETLEYISQNPVERRKYEARQKYLHDLNTAMETQRREGKEEGIEIGITKGKFETAKKMKSMGLPMNTVIEVTGLTADELEKL</sequence>
<proteinExistence type="predicted"/>
<gene>
    <name evidence="1" type="ORF">AXG55_03565</name>
</gene>
<accession>A0A1L4CYL1</accession>
<keyword evidence="2" id="KW-1185">Reference proteome</keyword>
<dbReference type="EMBL" id="CP017834">
    <property type="protein sequence ID" value="APJ03038.1"/>
    <property type="molecule type" value="Genomic_DNA"/>
</dbReference>
<evidence type="ECO:0008006" key="3">
    <source>
        <dbReference type="Google" id="ProtNLM"/>
    </source>
</evidence>
<dbReference type="AlphaFoldDB" id="A0A1L4CYL1"/>
<protein>
    <recommendedName>
        <fullName evidence="3">Transposase</fullName>
    </recommendedName>
</protein>
<dbReference type="NCBIfam" id="TIGR01784">
    <property type="entry name" value="T_den_put_tspse"/>
    <property type="match status" value="1"/>
</dbReference>
<dbReference type="KEGG" id="saqi:AXG55_03565"/>